<protein>
    <submittedName>
        <fullName evidence="1">Uncharacterized protein</fullName>
    </submittedName>
</protein>
<dbReference type="Proteomes" id="UP001634394">
    <property type="component" value="Unassembled WGS sequence"/>
</dbReference>
<dbReference type="EMBL" id="JBJQND010000007">
    <property type="protein sequence ID" value="KAL3871182.1"/>
    <property type="molecule type" value="Genomic_DNA"/>
</dbReference>
<feature type="non-terminal residue" evidence="1">
    <location>
        <position position="70"/>
    </location>
</feature>
<feature type="non-terminal residue" evidence="1">
    <location>
        <position position="1"/>
    </location>
</feature>
<evidence type="ECO:0000313" key="1">
    <source>
        <dbReference type="EMBL" id="KAL3871182.1"/>
    </source>
</evidence>
<sequence length="70" mass="8013">NDSSICIVDIQVLTTFTHNPKCVLNTNGTRYMVMDTDDRQMIIANDTAIYWTMMDKFELHQLTKPTGTIS</sequence>
<comment type="caution">
    <text evidence="1">The sequence shown here is derived from an EMBL/GenBank/DDBJ whole genome shotgun (WGS) entry which is preliminary data.</text>
</comment>
<proteinExistence type="predicted"/>
<organism evidence="1 2">
    <name type="scientific">Sinanodonta woodiana</name>
    <name type="common">Chinese pond mussel</name>
    <name type="synonym">Anodonta woodiana</name>
    <dbReference type="NCBI Taxonomy" id="1069815"/>
    <lineage>
        <taxon>Eukaryota</taxon>
        <taxon>Metazoa</taxon>
        <taxon>Spiralia</taxon>
        <taxon>Lophotrochozoa</taxon>
        <taxon>Mollusca</taxon>
        <taxon>Bivalvia</taxon>
        <taxon>Autobranchia</taxon>
        <taxon>Heteroconchia</taxon>
        <taxon>Palaeoheterodonta</taxon>
        <taxon>Unionida</taxon>
        <taxon>Unionoidea</taxon>
        <taxon>Unionidae</taxon>
        <taxon>Unioninae</taxon>
        <taxon>Sinanodonta</taxon>
    </lineage>
</organism>
<dbReference type="AlphaFoldDB" id="A0ABD3WBE0"/>
<keyword evidence="2" id="KW-1185">Reference proteome</keyword>
<evidence type="ECO:0000313" key="2">
    <source>
        <dbReference type="Proteomes" id="UP001634394"/>
    </source>
</evidence>
<name>A0ABD3WBE0_SINWO</name>
<reference evidence="1 2" key="1">
    <citation type="submission" date="2024-11" db="EMBL/GenBank/DDBJ databases">
        <title>Chromosome-level genome assembly of the freshwater bivalve Anodonta woodiana.</title>
        <authorList>
            <person name="Chen X."/>
        </authorList>
    </citation>
    <scope>NUCLEOTIDE SEQUENCE [LARGE SCALE GENOMIC DNA]</scope>
    <source>
        <strain evidence="1">MN2024</strain>
        <tissue evidence="1">Gills</tissue>
    </source>
</reference>
<gene>
    <name evidence="1" type="ORF">ACJMK2_039198</name>
</gene>
<accession>A0ABD3WBE0</accession>